<protein>
    <submittedName>
        <fullName evidence="1">Uncharacterized protein</fullName>
    </submittedName>
</protein>
<gene>
    <name evidence="1" type="ORF">JKP88DRAFT_244972</name>
</gene>
<name>A0A836CHQ7_9STRA</name>
<dbReference type="AlphaFoldDB" id="A0A836CHQ7"/>
<sequence length="142" mass="15727">MDLQQQAMQAIDRAAWTAYITNFLADLDGKAADDAAIVELAQGNAITNQLLTARMASGRGGELTQQESKLRLYMRQAQIVLLFLRQCHANNHMLSAAFIQHVDVVMKRVEFASLAISQLNHPCTLHRARAGGINRGQQPLQM</sequence>
<organism evidence="1 2">
    <name type="scientific">Tribonema minus</name>
    <dbReference type="NCBI Taxonomy" id="303371"/>
    <lineage>
        <taxon>Eukaryota</taxon>
        <taxon>Sar</taxon>
        <taxon>Stramenopiles</taxon>
        <taxon>Ochrophyta</taxon>
        <taxon>PX clade</taxon>
        <taxon>Xanthophyceae</taxon>
        <taxon>Tribonematales</taxon>
        <taxon>Tribonemataceae</taxon>
        <taxon>Tribonema</taxon>
    </lineage>
</organism>
<evidence type="ECO:0000313" key="1">
    <source>
        <dbReference type="EMBL" id="KAG5184106.1"/>
    </source>
</evidence>
<proteinExistence type="predicted"/>
<accession>A0A836CHQ7</accession>
<evidence type="ECO:0000313" key="2">
    <source>
        <dbReference type="Proteomes" id="UP000664859"/>
    </source>
</evidence>
<reference evidence="1" key="1">
    <citation type="submission" date="2021-02" db="EMBL/GenBank/DDBJ databases">
        <title>First Annotated Genome of the Yellow-green Alga Tribonema minus.</title>
        <authorList>
            <person name="Mahan K.M."/>
        </authorList>
    </citation>
    <scope>NUCLEOTIDE SEQUENCE</scope>
    <source>
        <strain evidence="1">UTEX B ZZ1240</strain>
    </source>
</reference>
<dbReference type="EMBL" id="JAFCMP010000179">
    <property type="protein sequence ID" value="KAG5184106.1"/>
    <property type="molecule type" value="Genomic_DNA"/>
</dbReference>
<dbReference type="Proteomes" id="UP000664859">
    <property type="component" value="Unassembled WGS sequence"/>
</dbReference>
<keyword evidence="2" id="KW-1185">Reference proteome</keyword>
<comment type="caution">
    <text evidence="1">The sequence shown here is derived from an EMBL/GenBank/DDBJ whole genome shotgun (WGS) entry which is preliminary data.</text>
</comment>